<keyword evidence="3" id="KW-1003">Cell membrane</keyword>
<keyword evidence="5 8" id="KW-1133">Transmembrane helix</keyword>
<dbReference type="PROSITE" id="PS51465">
    <property type="entry name" value="KAZAL_2"/>
    <property type="match status" value="1"/>
</dbReference>
<dbReference type="Pfam" id="PF03137">
    <property type="entry name" value="OATP"/>
    <property type="match status" value="1"/>
</dbReference>
<reference evidence="12" key="1">
    <citation type="submission" date="2025-08" db="UniProtKB">
        <authorList>
            <consortium name="RefSeq"/>
        </authorList>
    </citation>
    <scope>IDENTIFICATION</scope>
    <source>
        <tissue evidence="12">Blood</tissue>
    </source>
</reference>
<evidence type="ECO:0000256" key="4">
    <source>
        <dbReference type="ARBA" id="ARBA00022692"/>
    </source>
</evidence>
<evidence type="ECO:0000256" key="5">
    <source>
        <dbReference type="ARBA" id="ARBA00022989"/>
    </source>
</evidence>
<dbReference type="PANTHER" id="PTHR11388">
    <property type="entry name" value="ORGANIC ANION TRANSPORTER"/>
    <property type="match status" value="1"/>
</dbReference>
<feature type="domain" description="Kazal-like" evidence="10">
    <location>
        <begin position="484"/>
        <end position="539"/>
    </location>
</feature>
<keyword evidence="8" id="KW-0406">Ion transport</keyword>
<evidence type="ECO:0000256" key="7">
    <source>
        <dbReference type="ARBA" id="ARBA00023157"/>
    </source>
</evidence>
<keyword evidence="4 8" id="KW-0812">Transmembrane</keyword>
<feature type="transmembrane region" description="Helical" evidence="8">
    <location>
        <begin position="568"/>
        <end position="595"/>
    </location>
</feature>
<dbReference type="InterPro" id="IPR002350">
    <property type="entry name" value="Kazal_dom"/>
</dbReference>
<dbReference type="SUPFAM" id="SSF103473">
    <property type="entry name" value="MFS general substrate transporter"/>
    <property type="match status" value="1"/>
</dbReference>
<dbReference type="InterPro" id="IPR004156">
    <property type="entry name" value="OATP"/>
</dbReference>
<keyword evidence="6 8" id="KW-0472">Membrane</keyword>
<feature type="transmembrane region" description="Helical" evidence="8">
    <location>
        <begin position="445"/>
        <end position="463"/>
    </location>
</feature>
<protein>
    <recommendedName>
        <fullName evidence="8">Solute carrier organic anion transporter family member</fullName>
    </recommendedName>
</protein>
<dbReference type="STRING" id="391180.A0A2Y9JM19"/>
<comment type="subcellular location">
    <subcellularLocation>
        <location evidence="1 8">Cell membrane</location>
        <topology evidence="1 8">Multi-pass membrane protein</topology>
    </subcellularLocation>
</comment>
<evidence type="ECO:0000259" key="10">
    <source>
        <dbReference type="PROSITE" id="PS51465"/>
    </source>
</evidence>
<dbReference type="GO" id="GO:0015347">
    <property type="term" value="F:sodium-independent organic anion transmembrane transporter activity"/>
    <property type="evidence" value="ECO:0007669"/>
    <property type="project" value="TreeGrafter"/>
</dbReference>
<keyword evidence="8" id="KW-0813">Transport</keyword>
<dbReference type="Proteomes" id="UP000248482">
    <property type="component" value="Unplaced"/>
</dbReference>
<sequence length="705" mass="78023">MPDALAEVEPKAAQPQVAENPLETEQAKRKKKPKLMKIFPTSLIKFHTFQNKEKGQAGATSPITKKPKENLEGPCGLGCIVISRCQRFNKLHCFLVFYGLLITSQGIVFGLKELSIDTFEEGNHLKDVEDLLLPLPYDISSFLVAVFIAYYGGKGNIPRWVTFASFLVGFGSLLFAYPYFTEGDFKANVDIEEDICQEMKTVQACRKTVPSFHVKYFVSFILGQTVQGVAAMILYILGIVFIDNSVAIHSAGIYIGIMEASFVFGYSLSYGIAAPLLKGTKNRTSAISVEDSYDIQSWLQHWWIYFGMVSLIAWSTLIPLSCFPHSVQGTAKIKAEKLKQPHPFGGQIKDKEFETSIKDLFATIWVLLKNPILICLALAKASGSFVFIGASEYLPLYIENQFSLTRSIATKIAGFVLLPAGGLGELLGGIIVSTLHMSCKALMRFIMVTSAVSLMFFGFVIFINCAPVPLAGINEDYSGTGQLGNLTAPCNSHCRCSSSFYSVICGRDNIGYFSPCFAGCTLFKTLNDGKAYYNCSCIQEGLTTSDEQGDFIDARPGACNTKCYKLPLFIAFIFSTILFSVLSNTPCTLTILRIVSDNQRSLALGLTYVILRIFATIPGPILFKLARDSSCLFRETEHCKRKGNCWSYDKKKMAYLMVGICSVCKVFAIFFTAIAYCLYKYISKRDGDSLHIPVKSLKVKKKGKK</sequence>
<feature type="transmembrane region" description="Helical" evidence="8">
    <location>
        <begin position="654"/>
        <end position="679"/>
    </location>
</feature>
<evidence type="ECO:0000313" key="11">
    <source>
        <dbReference type="Proteomes" id="UP000248482"/>
    </source>
</evidence>
<evidence type="ECO:0000313" key="12">
    <source>
        <dbReference type="RefSeq" id="XP_022360659.1"/>
    </source>
</evidence>
<dbReference type="GO" id="GO:0006811">
    <property type="term" value="P:monoatomic ion transport"/>
    <property type="evidence" value="ECO:0007669"/>
    <property type="project" value="UniProtKB-KW"/>
</dbReference>
<accession>A0A2Y9JM19</accession>
<feature type="transmembrane region" description="Helical" evidence="8">
    <location>
        <begin position="360"/>
        <end position="388"/>
    </location>
</feature>
<feature type="transmembrane region" description="Helical" evidence="8">
    <location>
        <begin position="216"/>
        <end position="241"/>
    </location>
</feature>
<evidence type="ECO:0000256" key="6">
    <source>
        <dbReference type="ARBA" id="ARBA00023136"/>
    </source>
</evidence>
<evidence type="ECO:0000256" key="2">
    <source>
        <dbReference type="ARBA" id="ARBA00009657"/>
    </source>
</evidence>
<feature type="region of interest" description="Disordered" evidence="9">
    <location>
        <begin position="1"/>
        <end position="32"/>
    </location>
</feature>
<evidence type="ECO:0000256" key="8">
    <source>
        <dbReference type="RuleBase" id="RU362056"/>
    </source>
</evidence>
<dbReference type="GO" id="GO:0043252">
    <property type="term" value="P:sodium-independent organic anion transport"/>
    <property type="evidence" value="ECO:0007669"/>
    <property type="project" value="TreeGrafter"/>
</dbReference>
<proteinExistence type="inferred from homology"/>
<keyword evidence="11" id="KW-1185">Reference proteome</keyword>
<comment type="similarity">
    <text evidence="2 8">Belongs to the organo anion transporter (TC 2.A.60) family.</text>
</comment>
<feature type="transmembrane region" description="Helical" evidence="8">
    <location>
        <begin position="160"/>
        <end position="180"/>
    </location>
</feature>
<dbReference type="Gene3D" id="1.20.1250.20">
    <property type="entry name" value="MFS general substrate transporter like domains"/>
    <property type="match status" value="1"/>
</dbReference>
<feature type="transmembrane region" description="Helical" evidence="8">
    <location>
        <begin position="253"/>
        <end position="273"/>
    </location>
</feature>
<gene>
    <name evidence="12" type="primary">LOC111148425</name>
</gene>
<keyword evidence="7" id="KW-1015">Disulfide bond</keyword>
<feature type="transmembrane region" description="Helical" evidence="8">
    <location>
        <begin position="302"/>
        <end position="323"/>
    </location>
</feature>
<dbReference type="GeneID" id="111148425"/>
<name>A0A2Y9JM19_ENHLU</name>
<dbReference type="Pfam" id="PF07648">
    <property type="entry name" value="Kazal_2"/>
    <property type="match status" value="1"/>
</dbReference>
<dbReference type="RefSeq" id="XP_022360659.1">
    <property type="nucleotide sequence ID" value="XM_022504951.1"/>
</dbReference>
<dbReference type="InterPro" id="IPR036259">
    <property type="entry name" value="MFS_trans_sf"/>
</dbReference>
<dbReference type="KEGG" id="elk:111148425"/>
<feature type="transmembrane region" description="Helical" evidence="8">
    <location>
        <begin position="602"/>
        <end position="623"/>
    </location>
</feature>
<evidence type="ECO:0000256" key="9">
    <source>
        <dbReference type="SAM" id="MobiDB-lite"/>
    </source>
</evidence>
<dbReference type="FunFam" id="1.20.1250.20:FF:000363">
    <property type="entry name" value="Solute carrier organic anion transporter family member"/>
    <property type="match status" value="1"/>
</dbReference>
<dbReference type="PANTHER" id="PTHR11388:SF95">
    <property type="entry name" value="SOLUTE CARRIER ORGANIC ANION TRANSPORTER FAMILY MEMBER 6A1"/>
    <property type="match status" value="1"/>
</dbReference>
<evidence type="ECO:0000256" key="1">
    <source>
        <dbReference type="ARBA" id="ARBA00004651"/>
    </source>
</evidence>
<feature type="transmembrane region" description="Helical" evidence="8">
    <location>
        <begin position="131"/>
        <end position="153"/>
    </location>
</feature>
<dbReference type="OrthoDB" id="5062115at2759"/>
<dbReference type="InterPro" id="IPR036058">
    <property type="entry name" value="Kazal_dom_sf"/>
</dbReference>
<evidence type="ECO:0000256" key="3">
    <source>
        <dbReference type="ARBA" id="ARBA00022475"/>
    </source>
</evidence>
<feature type="transmembrane region" description="Helical" evidence="8">
    <location>
        <begin position="408"/>
        <end position="433"/>
    </location>
</feature>
<dbReference type="AlphaFoldDB" id="A0A2Y9JM19"/>
<dbReference type="SUPFAM" id="SSF100895">
    <property type="entry name" value="Kazal-type serine protease inhibitors"/>
    <property type="match status" value="1"/>
</dbReference>
<feature type="transmembrane region" description="Helical" evidence="8">
    <location>
        <begin position="91"/>
        <end position="111"/>
    </location>
</feature>
<dbReference type="NCBIfam" id="TIGR00805">
    <property type="entry name" value="oat"/>
    <property type="match status" value="1"/>
</dbReference>
<organism evidence="11 12">
    <name type="scientific">Enhydra lutris kenyoni</name>
    <name type="common">northern sea otter</name>
    <dbReference type="NCBI Taxonomy" id="391180"/>
    <lineage>
        <taxon>Eukaryota</taxon>
        <taxon>Metazoa</taxon>
        <taxon>Chordata</taxon>
        <taxon>Craniata</taxon>
        <taxon>Vertebrata</taxon>
        <taxon>Euteleostomi</taxon>
        <taxon>Mammalia</taxon>
        <taxon>Eutheria</taxon>
        <taxon>Laurasiatheria</taxon>
        <taxon>Carnivora</taxon>
        <taxon>Caniformia</taxon>
        <taxon>Musteloidea</taxon>
        <taxon>Mustelidae</taxon>
        <taxon>Lutrinae</taxon>
        <taxon>Enhydra</taxon>
    </lineage>
</organism>
<dbReference type="GO" id="GO:0016323">
    <property type="term" value="C:basolateral plasma membrane"/>
    <property type="evidence" value="ECO:0007669"/>
    <property type="project" value="TreeGrafter"/>
</dbReference>